<reference evidence="3 4" key="1">
    <citation type="submission" date="2018-03" db="EMBL/GenBank/DDBJ databases">
        <title>The draft genome of Sphingosinicella sp. GL-C-18.</title>
        <authorList>
            <person name="Liu L."/>
            <person name="Li L."/>
            <person name="Liang L."/>
            <person name="Zhang X."/>
            <person name="Wang T."/>
        </authorList>
    </citation>
    <scope>NUCLEOTIDE SEQUENCE [LARGE SCALE GENOMIC DNA]</scope>
    <source>
        <strain evidence="3 4">GL-C-18</strain>
    </source>
</reference>
<dbReference type="SUPFAM" id="SSF51306">
    <property type="entry name" value="LexA/Signal peptidase"/>
    <property type="match status" value="1"/>
</dbReference>
<dbReference type="EMBL" id="PXYI01000017">
    <property type="protein sequence ID" value="PSJ36229.1"/>
    <property type="molecule type" value="Genomic_DNA"/>
</dbReference>
<dbReference type="OrthoDB" id="5360818at2"/>
<dbReference type="GO" id="GO:0006465">
    <property type="term" value="P:signal peptide processing"/>
    <property type="evidence" value="ECO:0007669"/>
    <property type="project" value="InterPro"/>
</dbReference>
<organism evidence="3 4">
    <name type="scientific">Allosphingosinicella deserti</name>
    <dbReference type="NCBI Taxonomy" id="2116704"/>
    <lineage>
        <taxon>Bacteria</taxon>
        <taxon>Pseudomonadati</taxon>
        <taxon>Pseudomonadota</taxon>
        <taxon>Alphaproteobacteria</taxon>
        <taxon>Sphingomonadales</taxon>
        <taxon>Sphingomonadaceae</taxon>
        <taxon>Allosphingosinicella</taxon>
    </lineage>
</organism>
<keyword evidence="4" id="KW-1185">Reference proteome</keyword>
<sequence length="196" mass="21243">MSLRPSPRDLPRLRWSEDLQRRRIARRRCRSRIAAAAGAASVVTCVLATLLFSPRPRLIWNASASSPPGLYAISDADDAGRGDIIVATVPPAARDLAAARGYLPPFVPLVKGIAGIAGDRICSRGDLIFVNDRPVATRRREDPAGRPLPRWTGCETLGEGDFFLLAEGVAASFDGRYFGITRRNEVIGHGTLLWGV</sequence>
<name>A0A2P7QE35_9SPHN</name>
<keyword evidence="1" id="KW-0812">Transmembrane</keyword>
<keyword evidence="1" id="KW-0472">Membrane</keyword>
<comment type="caution">
    <text evidence="3">The sequence shown here is derived from an EMBL/GenBank/DDBJ whole genome shotgun (WGS) entry which is preliminary data.</text>
</comment>
<evidence type="ECO:0000313" key="3">
    <source>
        <dbReference type="EMBL" id="PSJ36229.1"/>
    </source>
</evidence>
<feature type="transmembrane region" description="Helical" evidence="1">
    <location>
        <begin position="33"/>
        <end position="52"/>
    </location>
</feature>
<gene>
    <name evidence="3" type="ORF">C7I55_27290</name>
</gene>
<dbReference type="Proteomes" id="UP000241167">
    <property type="component" value="Unassembled WGS sequence"/>
</dbReference>
<protein>
    <submittedName>
        <fullName evidence="3">S26 family signal peptidase</fullName>
    </submittedName>
</protein>
<keyword evidence="1" id="KW-1133">Transmembrane helix</keyword>
<dbReference type="InterPro" id="IPR036286">
    <property type="entry name" value="LexA/Signal_pep-like_sf"/>
</dbReference>
<dbReference type="AlphaFoldDB" id="A0A2P7QE35"/>
<evidence type="ECO:0000313" key="4">
    <source>
        <dbReference type="Proteomes" id="UP000241167"/>
    </source>
</evidence>
<feature type="domain" description="Peptidase S26" evidence="2">
    <location>
        <begin position="33"/>
        <end position="192"/>
    </location>
</feature>
<dbReference type="Pfam" id="PF10502">
    <property type="entry name" value="Peptidase_S26"/>
    <property type="match status" value="1"/>
</dbReference>
<evidence type="ECO:0000256" key="1">
    <source>
        <dbReference type="SAM" id="Phobius"/>
    </source>
</evidence>
<evidence type="ECO:0000259" key="2">
    <source>
        <dbReference type="Pfam" id="PF10502"/>
    </source>
</evidence>
<accession>A0A2P7QE35</accession>
<proteinExistence type="predicted"/>
<dbReference type="Gene3D" id="2.10.109.10">
    <property type="entry name" value="Umud Fragment, subunit A"/>
    <property type="match status" value="1"/>
</dbReference>
<dbReference type="InterPro" id="IPR019533">
    <property type="entry name" value="Peptidase_S26"/>
</dbReference>
<dbReference type="GO" id="GO:0004252">
    <property type="term" value="F:serine-type endopeptidase activity"/>
    <property type="evidence" value="ECO:0007669"/>
    <property type="project" value="InterPro"/>
</dbReference>